<accession>A0AAJ3NQA5</accession>
<organism evidence="1 2">
    <name type="scientific">Mycobacterium saskatchewanense</name>
    <dbReference type="NCBI Taxonomy" id="220927"/>
    <lineage>
        <taxon>Bacteria</taxon>
        <taxon>Bacillati</taxon>
        <taxon>Actinomycetota</taxon>
        <taxon>Actinomycetes</taxon>
        <taxon>Mycobacteriales</taxon>
        <taxon>Mycobacteriaceae</taxon>
        <taxon>Mycobacterium</taxon>
        <taxon>Mycobacterium simiae complex</taxon>
    </lineage>
</organism>
<gene>
    <name evidence="1" type="ORF">AWC23_13790</name>
</gene>
<dbReference type="AlphaFoldDB" id="A0AAJ3NQA5"/>
<name>A0AAJ3NQA5_9MYCO</name>
<comment type="caution">
    <text evidence="1">The sequence shown here is derived from an EMBL/GenBank/DDBJ whole genome shotgun (WGS) entry which is preliminary data.</text>
</comment>
<sequence>MNHESESETFPEAVFQTLDDLRPDKAPAEGAKFYYGFIYVKFWNEQNDEFVYYLAYDPIDGMRLRHFSKNYEKAYPELWRPKPVEPNWEWSADSTSVRIHSLDAAVDTTLTLSTDKFRLTDLRDELHLVFKPMRYSFKFTMPGKETFYSLTTLCEVEGTLEGQAVTGLGGLDRYWGSADSYYGSKADVLEQDWFMWLSEYVGHTEYGYASIGKDRFNVAFVADDAKGWVKLTTSNRIEPPYVGTPAYDGRHSAAKSVGRNDAEPYVDADFPEGAKLLYLGEDIYNFRTVGYIETESDTKKEVPGVVLNPRNTEQLIRSFAVDEIKIADGKSR</sequence>
<dbReference type="RefSeq" id="WP_085255921.1">
    <property type="nucleotide sequence ID" value="NZ_AP022573.1"/>
</dbReference>
<dbReference type="EMBL" id="LQPR01000029">
    <property type="protein sequence ID" value="ORW71483.1"/>
    <property type="molecule type" value="Genomic_DNA"/>
</dbReference>
<evidence type="ECO:0000313" key="1">
    <source>
        <dbReference type="EMBL" id="ORW71483.1"/>
    </source>
</evidence>
<proteinExistence type="predicted"/>
<evidence type="ECO:0000313" key="2">
    <source>
        <dbReference type="Proteomes" id="UP000193387"/>
    </source>
</evidence>
<keyword evidence="2" id="KW-1185">Reference proteome</keyword>
<dbReference type="Proteomes" id="UP000193387">
    <property type="component" value="Unassembled WGS sequence"/>
</dbReference>
<reference evidence="1 2" key="1">
    <citation type="submission" date="2016-01" db="EMBL/GenBank/DDBJ databases">
        <title>The new phylogeny of the genus Mycobacterium.</title>
        <authorList>
            <person name="Tarcisio F."/>
            <person name="Conor M."/>
            <person name="Antonella G."/>
            <person name="Elisabetta G."/>
            <person name="Giulia F.S."/>
            <person name="Sara T."/>
            <person name="Anna F."/>
            <person name="Clotilde B."/>
            <person name="Roberto B."/>
            <person name="Veronica D.S."/>
            <person name="Fabio R."/>
            <person name="Monica P."/>
            <person name="Olivier J."/>
            <person name="Enrico T."/>
            <person name="Nicola S."/>
        </authorList>
    </citation>
    <scope>NUCLEOTIDE SEQUENCE [LARGE SCALE GENOMIC DNA]</scope>
    <source>
        <strain evidence="1 2">DSM 44616</strain>
    </source>
</reference>
<protein>
    <submittedName>
        <fullName evidence="1">Uncharacterized protein</fullName>
    </submittedName>
</protein>